<name>A0AAV2DEC6_9ROSI</name>
<evidence type="ECO:0000259" key="2">
    <source>
        <dbReference type="Pfam" id="PF14244"/>
    </source>
</evidence>
<protein>
    <recommendedName>
        <fullName evidence="2">Retrotransposon Copia-like N-terminal domain-containing protein</fullName>
    </recommendedName>
</protein>
<dbReference type="EMBL" id="OZ034815">
    <property type="protein sequence ID" value="CAL1371157.1"/>
    <property type="molecule type" value="Genomic_DNA"/>
</dbReference>
<dbReference type="Pfam" id="PF14244">
    <property type="entry name" value="Retrotran_gag_3"/>
    <property type="match status" value="1"/>
</dbReference>
<evidence type="ECO:0000313" key="3">
    <source>
        <dbReference type="EMBL" id="CAL1371157.1"/>
    </source>
</evidence>
<feature type="domain" description="Retrotransposon Copia-like N-terminal" evidence="2">
    <location>
        <begin position="49"/>
        <end position="85"/>
    </location>
</feature>
<feature type="region of interest" description="Disordered" evidence="1">
    <location>
        <begin position="1"/>
        <end position="24"/>
    </location>
</feature>
<evidence type="ECO:0000313" key="4">
    <source>
        <dbReference type="Proteomes" id="UP001497516"/>
    </source>
</evidence>
<dbReference type="PANTHER" id="PTHR37610">
    <property type="entry name" value="CCHC-TYPE DOMAIN-CONTAINING PROTEIN"/>
    <property type="match status" value="1"/>
</dbReference>
<reference evidence="3 4" key="1">
    <citation type="submission" date="2024-04" db="EMBL/GenBank/DDBJ databases">
        <authorList>
            <person name="Fracassetti M."/>
        </authorList>
    </citation>
    <scope>NUCLEOTIDE SEQUENCE [LARGE SCALE GENOMIC DNA]</scope>
</reference>
<dbReference type="InterPro" id="IPR029472">
    <property type="entry name" value="Copia-like_N"/>
</dbReference>
<evidence type="ECO:0000256" key="1">
    <source>
        <dbReference type="SAM" id="MobiDB-lite"/>
    </source>
</evidence>
<sequence>MAENASTDASTSSGGNNNNNNNTTLTAQAQLPTMTNPFYVNPNEALVFPIKLTGTNNYNQWSRTVRVALKSKNKMGFINGIIPIPDSLHASYPAWEQSNTSVLFMILGSLHPSLVDSISSMENARVVWNDLKQRFGQADNMRISDLQTVVYTSKQGNKSVNEFYTELKSYWEELNQFLPIPGCLCGDIQARTVPCVTEVVIKWYRDNEYVMRFLKGLNDSYEGVRTNLFMMSPLPPMETAFHFAIQHERKLSAKANQESAVESVALLPPSGSQGKGKETPKGNLFCRYCKRDNHVIADCYRLKRKNKEA</sequence>
<dbReference type="Proteomes" id="UP001497516">
    <property type="component" value="Chromosome 2"/>
</dbReference>
<gene>
    <name evidence="3" type="ORF">LTRI10_LOCUS13237</name>
</gene>
<keyword evidence="4" id="KW-1185">Reference proteome</keyword>
<accession>A0AAV2DEC6</accession>
<proteinExistence type="predicted"/>
<dbReference type="AlphaFoldDB" id="A0AAV2DEC6"/>
<organism evidence="3 4">
    <name type="scientific">Linum trigynum</name>
    <dbReference type="NCBI Taxonomy" id="586398"/>
    <lineage>
        <taxon>Eukaryota</taxon>
        <taxon>Viridiplantae</taxon>
        <taxon>Streptophyta</taxon>
        <taxon>Embryophyta</taxon>
        <taxon>Tracheophyta</taxon>
        <taxon>Spermatophyta</taxon>
        <taxon>Magnoliopsida</taxon>
        <taxon>eudicotyledons</taxon>
        <taxon>Gunneridae</taxon>
        <taxon>Pentapetalae</taxon>
        <taxon>rosids</taxon>
        <taxon>fabids</taxon>
        <taxon>Malpighiales</taxon>
        <taxon>Linaceae</taxon>
        <taxon>Linum</taxon>
    </lineage>
</organism>
<dbReference type="PANTHER" id="PTHR37610:SF97">
    <property type="entry name" value="RETROTRANSPOSON GAG DOMAIN-CONTAINING PROTEIN"/>
    <property type="match status" value="1"/>
</dbReference>